<evidence type="ECO:0000313" key="4">
    <source>
        <dbReference type="EMBL" id="GHC06917.1"/>
    </source>
</evidence>
<dbReference type="CDD" id="cd18610">
    <property type="entry name" value="GH130_BT3780-like"/>
    <property type="match status" value="1"/>
</dbReference>
<evidence type="ECO:0000256" key="2">
    <source>
        <dbReference type="ARBA" id="ARBA00022679"/>
    </source>
</evidence>
<dbReference type="RefSeq" id="WP_189515685.1">
    <property type="nucleotide sequence ID" value="NZ_BMXG01000016.1"/>
</dbReference>
<evidence type="ECO:0000256" key="1">
    <source>
        <dbReference type="ARBA" id="ARBA00022676"/>
    </source>
</evidence>
<dbReference type="PANTHER" id="PTHR34106">
    <property type="entry name" value="GLYCOSIDASE"/>
    <property type="match status" value="1"/>
</dbReference>
<sequence length="347" mass="38776">MKNLTFTKPQRTPILSPTEELRFHCPMRGLSVQWAKAHVFNPAAISHGGAVHLFFRAEDGIGEGLSGYTSRIGHAVSEDGLHFAVDPSPVLYPDNDGHEAYDWFGGCEDPRIVRREDGLFVMHYTMWNRENPHGRKINAGIGVASSSDLTNWTKHGPAFSGYEVILKKWHKATAVIQTVQQSNLVAKKIQGKYWMYWGEEAIYAATSDDLIRWDPVMGANDTPLCLVKPRNGYFDSELTEVGPPAIIDEGGICLIYNGKNAEDASMASSEYQTGAYAPAMAHFDRQEPLKLVHRDDQPFLWPEYPFEKTGQYTGGTIFAEGLVLHRDQWFLYYGCADSFIGVACAAY</sequence>
<keyword evidence="1" id="KW-0328">Glycosyltransferase</keyword>
<dbReference type="Gene3D" id="2.115.10.20">
    <property type="entry name" value="Glycosyl hydrolase domain, family 43"/>
    <property type="match status" value="1"/>
</dbReference>
<reference evidence="4" key="2">
    <citation type="submission" date="2020-09" db="EMBL/GenBank/DDBJ databases">
        <authorList>
            <person name="Sun Q."/>
            <person name="Kim S."/>
        </authorList>
    </citation>
    <scope>NUCLEOTIDE SEQUENCE</scope>
    <source>
        <strain evidence="4">KCTC 12870</strain>
    </source>
</reference>
<evidence type="ECO:0000256" key="3">
    <source>
        <dbReference type="ARBA" id="ARBA00024356"/>
    </source>
</evidence>
<name>A0A8J3DH77_9BACT</name>
<protein>
    <submittedName>
        <fullName evidence="4">Uncharacterized protein</fullName>
    </submittedName>
</protein>
<comment type="caution">
    <text evidence="4">The sequence shown here is derived from an EMBL/GenBank/DDBJ whole genome shotgun (WGS) entry which is preliminary data.</text>
</comment>
<accession>A0A8J3DH77</accession>
<dbReference type="InterPro" id="IPR007184">
    <property type="entry name" value="Mannoside_phosphorylase"/>
</dbReference>
<gene>
    <name evidence="4" type="ORF">GCM10007047_24970</name>
</gene>
<reference evidence="4" key="1">
    <citation type="journal article" date="2014" name="Int. J. Syst. Evol. Microbiol.">
        <title>Complete genome sequence of Corynebacterium casei LMG S-19264T (=DSM 44701T), isolated from a smear-ripened cheese.</title>
        <authorList>
            <consortium name="US DOE Joint Genome Institute (JGI-PGF)"/>
            <person name="Walter F."/>
            <person name="Albersmeier A."/>
            <person name="Kalinowski J."/>
            <person name="Ruckert C."/>
        </authorList>
    </citation>
    <scope>NUCLEOTIDE SEQUENCE</scope>
    <source>
        <strain evidence="4">KCTC 12870</strain>
    </source>
</reference>
<dbReference type="PANTHER" id="PTHR34106:SF5">
    <property type="entry name" value="GLYCOSIDASE"/>
    <property type="match status" value="1"/>
</dbReference>
<dbReference type="InterPro" id="IPR023296">
    <property type="entry name" value="Glyco_hydro_beta-prop_sf"/>
</dbReference>
<dbReference type="PIRSF" id="PIRSF016202">
    <property type="entry name" value="PH1107"/>
    <property type="match status" value="1"/>
</dbReference>
<proteinExistence type="inferred from homology"/>
<dbReference type="Proteomes" id="UP000642829">
    <property type="component" value="Unassembled WGS sequence"/>
</dbReference>
<evidence type="ECO:0000313" key="5">
    <source>
        <dbReference type="Proteomes" id="UP000642829"/>
    </source>
</evidence>
<keyword evidence="2" id="KW-0808">Transferase</keyword>
<dbReference type="SUPFAM" id="SSF75005">
    <property type="entry name" value="Arabinanase/levansucrase/invertase"/>
    <property type="match status" value="1"/>
</dbReference>
<organism evidence="4 5">
    <name type="scientific">Cerasicoccus arenae</name>
    <dbReference type="NCBI Taxonomy" id="424488"/>
    <lineage>
        <taxon>Bacteria</taxon>
        <taxon>Pseudomonadati</taxon>
        <taxon>Verrucomicrobiota</taxon>
        <taxon>Opitutia</taxon>
        <taxon>Puniceicoccales</taxon>
        <taxon>Cerasicoccaceae</taxon>
        <taxon>Cerasicoccus</taxon>
    </lineage>
</organism>
<dbReference type="GO" id="GO:0016757">
    <property type="term" value="F:glycosyltransferase activity"/>
    <property type="evidence" value="ECO:0007669"/>
    <property type="project" value="UniProtKB-KW"/>
</dbReference>
<keyword evidence="5" id="KW-1185">Reference proteome</keyword>
<dbReference type="Pfam" id="PF04041">
    <property type="entry name" value="Glyco_hydro_130"/>
    <property type="match status" value="1"/>
</dbReference>
<dbReference type="AlphaFoldDB" id="A0A8J3DH77"/>
<dbReference type="EMBL" id="BMXG01000016">
    <property type="protein sequence ID" value="GHC06917.1"/>
    <property type="molecule type" value="Genomic_DNA"/>
</dbReference>
<comment type="similarity">
    <text evidence="3">Belongs to the glycosyl hydrolase 130 family.</text>
</comment>